<evidence type="ECO:0000313" key="2">
    <source>
        <dbReference type="Proteomes" id="UP000602532"/>
    </source>
</evidence>
<dbReference type="EMBL" id="JACSPM010000004">
    <property type="protein sequence ID" value="MBD8024521.1"/>
    <property type="molecule type" value="Genomic_DNA"/>
</dbReference>
<name>A0ABR8X6L0_9MICO</name>
<organism evidence="1 2">
    <name type="scientific">Microbacterium gallinarum</name>
    <dbReference type="NCBI Taxonomy" id="2762209"/>
    <lineage>
        <taxon>Bacteria</taxon>
        <taxon>Bacillati</taxon>
        <taxon>Actinomycetota</taxon>
        <taxon>Actinomycetes</taxon>
        <taxon>Micrococcales</taxon>
        <taxon>Microbacteriaceae</taxon>
        <taxon>Microbacterium</taxon>
    </lineage>
</organism>
<sequence length="86" mass="9531">MRLSEERQIAAPTPAPGVPVRLAPAAPSLWRVIDRGGRVIGHLQALTEGSGIRYRARRFQAATRAFLELGEFWSADDAIDCIRFAR</sequence>
<proteinExistence type="predicted"/>
<keyword evidence="2" id="KW-1185">Reference proteome</keyword>
<dbReference type="RefSeq" id="WP_191766850.1">
    <property type="nucleotide sequence ID" value="NZ_JACSPM010000004.1"/>
</dbReference>
<dbReference type="Proteomes" id="UP000602532">
    <property type="component" value="Unassembled WGS sequence"/>
</dbReference>
<evidence type="ECO:0008006" key="3">
    <source>
        <dbReference type="Google" id="ProtNLM"/>
    </source>
</evidence>
<protein>
    <recommendedName>
        <fullName evidence="3">DNA mismatch repair protein</fullName>
    </recommendedName>
</protein>
<accession>A0ABR8X6L0</accession>
<evidence type="ECO:0000313" key="1">
    <source>
        <dbReference type="EMBL" id="MBD8024521.1"/>
    </source>
</evidence>
<gene>
    <name evidence="1" type="ORF">H9622_13100</name>
</gene>
<comment type="caution">
    <text evidence="1">The sequence shown here is derived from an EMBL/GenBank/DDBJ whole genome shotgun (WGS) entry which is preliminary data.</text>
</comment>
<reference evidence="1 2" key="1">
    <citation type="submission" date="2020-08" db="EMBL/GenBank/DDBJ databases">
        <title>A Genomic Blueprint of the Chicken Gut Microbiome.</title>
        <authorList>
            <person name="Gilroy R."/>
            <person name="Ravi A."/>
            <person name="Getino M."/>
            <person name="Pursley I."/>
            <person name="Horton D.L."/>
            <person name="Alikhan N.-F."/>
            <person name="Baker D."/>
            <person name="Gharbi K."/>
            <person name="Hall N."/>
            <person name="Watson M."/>
            <person name="Adriaenssens E.M."/>
            <person name="Foster-Nyarko E."/>
            <person name="Jarju S."/>
            <person name="Secka A."/>
            <person name="Antonio M."/>
            <person name="Oren A."/>
            <person name="Chaudhuri R."/>
            <person name="La Ragione R.M."/>
            <person name="Hildebrand F."/>
            <person name="Pallen M.J."/>
        </authorList>
    </citation>
    <scope>NUCLEOTIDE SEQUENCE [LARGE SCALE GENOMIC DNA]</scope>
    <source>
        <strain evidence="1 2">Sa1CUA4</strain>
    </source>
</reference>